<comment type="similarity">
    <text evidence="1">Belongs to the YciI family.</text>
</comment>
<organism evidence="3 4">
    <name type="scientific">Calidifontibacter indicus</name>
    <dbReference type="NCBI Taxonomy" id="419650"/>
    <lineage>
        <taxon>Bacteria</taxon>
        <taxon>Bacillati</taxon>
        <taxon>Actinomycetota</taxon>
        <taxon>Actinomycetes</taxon>
        <taxon>Micrococcales</taxon>
        <taxon>Dermacoccaceae</taxon>
        <taxon>Calidifontibacter</taxon>
    </lineage>
</organism>
<dbReference type="OrthoDB" id="3212458at2"/>
<dbReference type="InterPro" id="IPR011008">
    <property type="entry name" value="Dimeric_a/b-barrel"/>
</dbReference>
<evidence type="ECO:0000256" key="1">
    <source>
        <dbReference type="ARBA" id="ARBA00007689"/>
    </source>
</evidence>
<dbReference type="Pfam" id="PF03795">
    <property type="entry name" value="YCII"/>
    <property type="match status" value="1"/>
</dbReference>
<keyword evidence="4" id="KW-1185">Reference proteome</keyword>
<dbReference type="Proteomes" id="UP000256253">
    <property type="component" value="Unassembled WGS sequence"/>
</dbReference>
<dbReference type="PANTHER" id="PTHR35174">
    <property type="entry name" value="BLL7171 PROTEIN-RELATED"/>
    <property type="match status" value="1"/>
</dbReference>
<dbReference type="RefSeq" id="WP_115921460.1">
    <property type="nucleotide sequence ID" value="NZ_QTUA01000001.1"/>
</dbReference>
<gene>
    <name evidence="3" type="ORF">DFJ65_0269</name>
</gene>
<feature type="domain" description="YCII-related" evidence="2">
    <location>
        <begin position="32"/>
        <end position="98"/>
    </location>
</feature>
<dbReference type="InterPro" id="IPR005545">
    <property type="entry name" value="YCII"/>
</dbReference>
<dbReference type="Gene3D" id="3.30.70.1060">
    <property type="entry name" value="Dimeric alpha+beta barrel"/>
    <property type="match status" value="1"/>
</dbReference>
<evidence type="ECO:0000259" key="2">
    <source>
        <dbReference type="Pfam" id="PF03795"/>
    </source>
</evidence>
<dbReference type="SUPFAM" id="SSF54909">
    <property type="entry name" value="Dimeric alpha+beta barrel"/>
    <property type="match status" value="1"/>
</dbReference>
<evidence type="ECO:0000313" key="3">
    <source>
        <dbReference type="EMBL" id="REF29334.1"/>
    </source>
</evidence>
<name>A0A3D9UTM4_9MICO</name>
<evidence type="ECO:0000313" key="4">
    <source>
        <dbReference type="Proteomes" id="UP000256253"/>
    </source>
</evidence>
<sequence length="132" mass="14286">MPEYLITFNDEWVQEHTADELATKGVSSKALVREMQEAGVLLYSNGGLDESTAVCSATKVDGKAVITDGPYIETKEHLGGFCAIDVPDDDTARYWAGRLAEVLDWPQEVHRFRGPGMGATTVGPTDALGQRA</sequence>
<comment type="caution">
    <text evidence="3">The sequence shown here is derived from an EMBL/GenBank/DDBJ whole genome shotgun (WGS) entry which is preliminary data.</text>
</comment>
<accession>A0A3D9UTM4</accession>
<protein>
    <recommendedName>
        <fullName evidence="2">YCII-related domain-containing protein</fullName>
    </recommendedName>
</protein>
<reference evidence="3 4" key="1">
    <citation type="submission" date="2018-08" db="EMBL/GenBank/DDBJ databases">
        <title>Sequencing the genomes of 1000 actinobacteria strains.</title>
        <authorList>
            <person name="Klenk H.-P."/>
        </authorList>
    </citation>
    <scope>NUCLEOTIDE SEQUENCE [LARGE SCALE GENOMIC DNA]</scope>
    <source>
        <strain evidence="3 4">DSM 22967</strain>
    </source>
</reference>
<dbReference type="EMBL" id="QTUA01000001">
    <property type="protein sequence ID" value="REF29334.1"/>
    <property type="molecule type" value="Genomic_DNA"/>
</dbReference>
<dbReference type="PANTHER" id="PTHR35174:SF3">
    <property type="entry name" value="BLL7171 PROTEIN"/>
    <property type="match status" value="1"/>
</dbReference>
<dbReference type="AlphaFoldDB" id="A0A3D9UTM4"/>
<proteinExistence type="inferred from homology"/>